<dbReference type="RefSeq" id="WP_225945620.1">
    <property type="nucleotide sequence ID" value="NZ_JADBEB010000001.1"/>
</dbReference>
<comment type="caution">
    <text evidence="1">The sequence shown here is derived from an EMBL/GenBank/DDBJ whole genome shotgun (WGS) entry which is preliminary data.</text>
</comment>
<dbReference type="GO" id="GO:0052689">
    <property type="term" value="F:carboxylic ester hydrolase activity"/>
    <property type="evidence" value="ECO:0007669"/>
    <property type="project" value="TreeGrafter"/>
</dbReference>
<protein>
    <submittedName>
        <fullName evidence="1">Fermentation-respiration switch protein FrsA (DUF1100 family)</fullName>
    </submittedName>
</protein>
<dbReference type="AlphaFoldDB" id="A0A927QXY6"/>
<sequence>MVILAGDTQPMHRAAVRVARYLASVIPDSIPQAAVEAFTRQAALIDSPELSPATPAADLPFGWPASYWLDLRGDDPVAAAAALDKPMLILQGGRDYQVTVDDDLTSWQAGLAHRPDVVIRVYDADNHLFFPGSGPSTPAEYEPPQHVDPAVIADIAEWLAISSRR</sequence>
<dbReference type="InterPro" id="IPR029058">
    <property type="entry name" value="AB_hydrolase_fold"/>
</dbReference>
<dbReference type="Proteomes" id="UP000649753">
    <property type="component" value="Unassembled WGS sequence"/>
</dbReference>
<reference evidence="1" key="1">
    <citation type="submission" date="2020-10" db="EMBL/GenBank/DDBJ databases">
        <title>Sequencing the genomes of 1000 actinobacteria strains.</title>
        <authorList>
            <person name="Klenk H.-P."/>
        </authorList>
    </citation>
    <scope>NUCLEOTIDE SEQUENCE</scope>
    <source>
        <strain evidence="1">DSM 46832</strain>
    </source>
</reference>
<dbReference type="Gene3D" id="3.40.50.1820">
    <property type="entry name" value="alpha/beta hydrolase"/>
    <property type="match status" value="1"/>
</dbReference>
<accession>A0A927QXY6</accession>
<dbReference type="SUPFAM" id="SSF53474">
    <property type="entry name" value="alpha/beta-Hydrolases"/>
    <property type="match status" value="1"/>
</dbReference>
<organism evidence="1 2">
    <name type="scientific">Plantactinospora soyae</name>
    <dbReference type="NCBI Taxonomy" id="1544732"/>
    <lineage>
        <taxon>Bacteria</taxon>
        <taxon>Bacillati</taxon>
        <taxon>Actinomycetota</taxon>
        <taxon>Actinomycetes</taxon>
        <taxon>Micromonosporales</taxon>
        <taxon>Micromonosporaceae</taxon>
        <taxon>Plantactinospora</taxon>
    </lineage>
</organism>
<proteinExistence type="predicted"/>
<keyword evidence="2" id="KW-1185">Reference proteome</keyword>
<dbReference type="PANTHER" id="PTHR43265">
    <property type="entry name" value="ESTERASE ESTD"/>
    <property type="match status" value="1"/>
</dbReference>
<dbReference type="InterPro" id="IPR053145">
    <property type="entry name" value="AB_hydrolase_Est10"/>
</dbReference>
<name>A0A927QXY6_9ACTN</name>
<gene>
    <name evidence="1" type="ORF">H4W31_004248</name>
</gene>
<evidence type="ECO:0000313" key="1">
    <source>
        <dbReference type="EMBL" id="MBE1488610.1"/>
    </source>
</evidence>
<dbReference type="PANTHER" id="PTHR43265:SF1">
    <property type="entry name" value="ESTERASE ESTD"/>
    <property type="match status" value="1"/>
</dbReference>
<evidence type="ECO:0000313" key="2">
    <source>
        <dbReference type="Proteomes" id="UP000649753"/>
    </source>
</evidence>
<dbReference type="EMBL" id="JADBEB010000001">
    <property type="protein sequence ID" value="MBE1488610.1"/>
    <property type="molecule type" value="Genomic_DNA"/>
</dbReference>